<keyword evidence="5 6" id="KW-0732">Signal</keyword>
<dbReference type="Proteomes" id="UP000554482">
    <property type="component" value="Unassembled WGS sequence"/>
</dbReference>
<keyword evidence="8" id="KW-1185">Reference proteome</keyword>
<sequence length="140" mass="16128">MLATTMSSLNPSMYGFRLAVLEIVLALCSCSLVCGRTHPFDRVQVQVHNFLAPNHKLNIHCKSKDNDLGFHPLAYHQYFSWHFNVNFGRSTLFWFHKIVLQRKKIPAMAFENSKPAGLFSMQDEAMYVARKEELSSYTLV</sequence>
<dbReference type="PANTHER" id="PTHR31232">
    <property type="match status" value="1"/>
</dbReference>
<evidence type="ECO:0000256" key="4">
    <source>
        <dbReference type="ARBA" id="ARBA00022525"/>
    </source>
</evidence>
<reference evidence="7 8" key="1">
    <citation type="submission" date="2020-06" db="EMBL/GenBank/DDBJ databases">
        <title>Transcriptomic and genomic resources for Thalictrum thalictroides and T. hernandezii: Facilitating candidate gene discovery in an emerging model plant lineage.</title>
        <authorList>
            <person name="Arias T."/>
            <person name="Riano-Pachon D.M."/>
            <person name="Di Stilio V.S."/>
        </authorList>
    </citation>
    <scope>NUCLEOTIDE SEQUENCE [LARGE SCALE GENOMIC DNA]</scope>
    <source>
        <strain evidence="8">cv. WT478/WT964</strain>
        <tissue evidence="7">Leaves</tissue>
    </source>
</reference>
<dbReference type="EMBL" id="JABWDY010011412">
    <property type="protein sequence ID" value="KAF5199818.1"/>
    <property type="molecule type" value="Genomic_DNA"/>
</dbReference>
<dbReference type="InterPro" id="IPR010264">
    <property type="entry name" value="Self-incomp_S1"/>
</dbReference>
<keyword evidence="4 6" id="KW-0964">Secreted</keyword>
<evidence type="ECO:0000256" key="1">
    <source>
        <dbReference type="ARBA" id="ARBA00004613"/>
    </source>
</evidence>
<evidence type="ECO:0000256" key="5">
    <source>
        <dbReference type="ARBA" id="ARBA00022729"/>
    </source>
</evidence>
<evidence type="ECO:0000256" key="6">
    <source>
        <dbReference type="RuleBase" id="RU367044"/>
    </source>
</evidence>
<dbReference type="PANTHER" id="PTHR31232:SF18">
    <property type="entry name" value="S-PROTEIN HOMOLOG"/>
    <property type="match status" value="1"/>
</dbReference>
<gene>
    <name evidence="7" type="ORF">FRX31_010599</name>
</gene>
<comment type="subcellular location">
    <subcellularLocation>
        <location evidence="1 6">Secreted</location>
    </subcellularLocation>
</comment>
<dbReference type="GO" id="GO:0005576">
    <property type="term" value="C:extracellular region"/>
    <property type="evidence" value="ECO:0007669"/>
    <property type="project" value="UniProtKB-SubCell"/>
</dbReference>
<protein>
    <recommendedName>
        <fullName evidence="6">S-protein homolog</fullName>
    </recommendedName>
</protein>
<name>A0A7J6WSK1_THATH</name>
<dbReference type="AlphaFoldDB" id="A0A7J6WSK1"/>
<dbReference type="OrthoDB" id="1430548at2759"/>
<keyword evidence="3 6" id="KW-0713">Self-incompatibility</keyword>
<dbReference type="Pfam" id="PF05938">
    <property type="entry name" value="Self-incomp_S1"/>
    <property type="match status" value="1"/>
</dbReference>
<accession>A0A7J6WSK1</accession>
<organism evidence="7 8">
    <name type="scientific">Thalictrum thalictroides</name>
    <name type="common">Rue-anemone</name>
    <name type="synonym">Anemone thalictroides</name>
    <dbReference type="NCBI Taxonomy" id="46969"/>
    <lineage>
        <taxon>Eukaryota</taxon>
        <taxon>Viridiplantae</taxon>
        <taxon>Streptophyta</taxon>
        <taxon>Embryophyta</taxon>
        <taxon>Tracheophyta</taxon>
        <taxon>Spermatophyta</taxon>
        <taxon>Magnoliopsida</taxon>
        <taxon>Ranunculales</taxon>
        <taxon>Ranunculaceae</taxon>
        <taxon>Thalictroideae</taxon>
        <taxon>Thalictrum</taxon>
    </lineage>
</organism>
<feature type="chain" id="PRO_5029945525" description="S-protein homolog" evidence="6">
    <location>
        <begin position="36"/>
        <end position="140"/>
    </location>
</feature>
<comment type="similarity">
    <text evidence="2 6">Belongs to the plant self-incompatibility (S1) protein family.</text>
</comment>
<evidence type="ECO:0000256" key="2">
    <source>
        <dbReference type="ARBA" id="ARBA00005581"/>
    </source>
</evidence>
<feature type="signal peptide" evidence="6">
    <location>
        <begin position="1"/>
        <end position="35"/>
    </location>
</feature>
<evidence type="ECO:0000256" key="3">
    <source>
        <dbReference type="ARBA" id="ARBA00022471"/>
    </source>
</evidence>
<comment type="caution">
    <text evidence="7">The sequence shown here is derived from an EMBL/GenBank/DDBJ whole genome shotgun (WGS) entry which is preliminary data.</text>
</comment>
<evidence type="ECO:0000313" key="8">
    <source>
        <dbReference type="Proteomes" id="UP000554482"/>
    </source>
</evidence>
<proteinExistence type="inferred from homology"/>
<dbReference type="GO" id="GO:0060320">
    <property type="term" value="P:rejection of self pollen"/>
    <property type="evidence" value="ECO:0007669"/>
    <property type="project" value="UniProtKB-KW"/>
</dbReference>
<evidence type="ECO:0000313" key="7">
    <source>
        <dbReference type="EMBL" id="KAF5199818.1"/>
    </source>
</evidence>